<feature type="transmembrane region" description="Helical" evidence="2">
    <location>
        <begin position="192"/>
        <end position="213"/>
    </location>
</feature>
<dbReference type="AlphaFoldDB" id="A0AAV7JKC8"/>
<feature type="transmembrane region" description="Helical" evidence="2">
    <location>
        <begin position="420"/>
        <end position="442"/>
    </location>
</feature>
<feature type="transmembrane region" description="Helical" evidence="2">
    <location>
        <begin position="495"/>
        <end position="519"/>
    </location>
</feature>
<dbReference type="GO" id="GO:0016020">
    <property type="term" value="C:membrane"/>
    <property type="evidence" value="ECO:0007669"/>
    <property type="project" value="InterPro"/>
</dbReference>
<dbReference type="GO" id="GO:0042910">
    <property type="term" value="F:xenobiotic transmembrane transporter activity"/>
    <property type="evidence" value="ECO:0007669"/>
    <property type="project" value="InterPro"/>
</dbReference>
<keyword evidence="2" id="KW-0812">Transmembrane</keyword>
<accession>A0AAV7JKC8</accession>
<dbReference type="EMBL" id="JAKMXF010000325">
    <property type="protein sequence ID" value="KAI6648849.1"/>
    <property type="molecule type" value="Genomic_DNA"/>
</dbReference>
<feature type="transmembrane region" description="Helical" evidence="2">
    <location>
        <begin position="54"/>
        <end position="80"/>
    </location>
</feature>
<comment type="caution">
    <text evidence="3">The sequence shown here is derived from an EMBL/GenBank/DDBJ whole genome shotgun (WGS) entry which is preliminary data.</text>
</comment>
<dbReference type="Proteomes" id="UP001165289">
    <property type="component" value="Unassembled WGS sequence"/>
</dbReference>
<keyword evidence="2" id="KW-1133">Transmembrane helix</keyword>
<dbReference type="PANTHER" id="PTHR11206">
    <property type="entry name" value="MULTIDRUG RESISTANCE PROTEIN"/>
    <property type="match status" value="1"/>
</dbReference>
<evidence type="ECO:0000256" key="1">
    <source>
        <dbReference type="ARBA" id="ARBA00010199"/>
    </source>
</evidence>
<dbReference type="InterPro" id="IPR002528">
    <property type="entry name" value="MATE_fam"/>
</dbReference>
<evidence type="ECO:0000313" key="3">
    <source>
        <dbReference type="EMBL" id="KAI6648849.1"/>
    </source>
</evidence>
<dbReference type="Pfam" id="PF01554">
    <property type="entry name" value="MatE"/>
    <property type="match status" value="2"/>
</dbReference>
<organism evidence="3 4">
    <name type="scientific">Oopsacas minuta</name>
    <dbReference type="NCBI Taxonomy" id="111878"/>
    <lineage>
        <taxon>Eukaryota</taxon>
        <taxon>Metazoa</taxon>
        <taxon>Porifera</taxon>
        <taxon>Hexactinellida</taxon>
        <taxon>Hexasterophora</taxon>
        <taxon>Lyssacinosida</taxon>
        <taxon>Leucopsacidae</taxon>
        <taxon>Oopsacas</taxon>
    </lineage>
</organism>
<sequence length="520" mass="58659">MCAKIAWTFEEIKFLTLLALPTSIISLTEGIQMKMSNIFIGRVSGKDVSTELSALFIGQIVLTIFSYSISEGLSACVTILCSQAYGAGQHSLMKLYYYRVLILTILLCFPLFSLFVSIGSIVYLFTQSWELSIGAGSYTTIFCFGFPSYAYYKISISYLQSQNIVWSPLIYLMVGNISNGFLQYILIMHCNLGIAGAASAYVISTYIIALLIFTHIQLFHQNLPHVELSIDLISGWYNTAKFVIPASLQTMISAASTRIIALIILLRIFNDESELAIYSIMISVWYLYSLFTMGYSRALTVRVGQLLGANTVTKAKKSAIFGIAFGETVLLFICINAMLFYRQLCNLFTTDEKFLKELYINMLIQPVCILVSDTIIFGQGVMNACGLQHTQTILKFFFLCVFGLVSDFIFVRYFTLKALVLFFILSVSNALTFVSSMTILFCRNWNIIAQNISYNTHMNASIVEPQLTDRPTFPSRFPFPEFKIAKLELLLNSKLFIVLRYVICLLFGVFLFVVVKFMII</sequence>
<name>A0AAV7JKC8_9METZ</name>
<feature type="transmembrane region" description="Helical" evidence="2">
    <location>
        <begin position="275"/>
        <end position="298"/>
    </location>
</feature>
<comment type="similarity">
    <text evidence="1 2">Belongs to the multi antimicrobial extrusion (MATE) (TC 2.A.66.1) family.</text>
</comment>
<feature type="transmembrane region" description="Helical" evidence="2">
    <location>
        <begin position="164"/>
        <end position="186"/>
    </location>
</feature>
<evidence type="ECO:0000313" key="4">
    <source>
        <dbReference type="Proteomes" id="UP001165289"/>
    </source>
</evidence>
<keyword evidence="2" id="KW-0472">Membrane</keyword>
<feature type="transmembrane region" description="Helical" evidence="2">
    <location>
        <begin position="251"/>
        <end position="269"/>
    </location>
</feature>
<evidence type="ECO:0000256" key="2">
    <source>
        <dbReference type="RuleBase" id="RU004914"/>
    </source>
</evidence>
<feature type="transmembrane region" description="Helical" evidence="2">
    <location>
        <begin position="100"/>
        <end position="125"/>
    </location>
</feature>
<gene>
    <name evidence="3" type="ORF">LOD99_7110</name>
</gene>
<keyword evidence="4" id="KW-1185">Reference proteome</keyword>
<feature type="transmembrane region" description="Helical" evidence="2">
    <location>
        <begin position="131"/>
        <end position="152"/>
    </location>
</feature>
<dbReference type="GO" id="GO:0015297">
    <property type="term" value="F:antiporter activity"/>
    <property type="evidence" value="ECO:0007669"/>
    <property type="project" value="InterPro"/>
</dbReference>
<protein>
    <recommendedName>
        <fullName evidence="2">Multidrug and toxin extrusion protein</fullName>
    </recommendedName>
</protein>
<feature type="transmembrane region" description="Helical" evidence="2">
    <location>
        <begin position="319"/>
        <end position="339"/>
    </location>
</feature>
<feature type="transmembrane region" description="Helical" evidence="2">
    <location>
        <begin position="359"/>
        <end position="381"/>
    </location>
</feature>
<reference evidence="3 4" key="1">
    <citation type="journal article" date="2023" name="BMC Biol.">
        <title>The compact genome of the sponge Oopsacas minuta (Hexactinellida) is lacking key metazoan core genes.</title>
        <authorList>
            <person name="Santini S."/>
            <person name="Schenkelaars Q."/>
            <person name="Jourda C."/>
            <person name="Duchesne M."/>
            <person name="Belahbib H."/>
            <person name="Rocher C."/>
            <person name="Selva M."/>
            <person name="Riesgo A."/>
            <person name="Vervoort M."/>
            <person name="Leys S.P."/>
            <person name="Kodjabachian L."/>
            <person name="Le Bivic A."/>
            <person name="Borchiellini C."/>
            <person name="Claverie J.M."/>
            <person name="Renard E."/>
        </authorList>
    </citation>
    <scope>NUCLEOTIDE SEQUENCE [LARGE SCALE GENOMIC DNA]</scope>
    <source>
        <strain evidence="3">SPO-2</strain>
    </source>
</reference>
<proteinExistence type="inferred from homology"/>
<feature type="transmembrane region" description="Helical" evidence="2">
    <location>
        <begin position="393"/>
        <end position="414"/>
    </location>
</feature>